<gene>
    <name evidence="13" type="ORF">GCM10010126_41990</name>
</gene>
<dbReference type="SUPFAM" id="SSF55781">
    <property type="entry name" value="GAF domain-like"/>
    <property type="match status" value="1"/>
</dbReference>
<dbReference type="InterPro" id="IPR013767">
    <property type="entry name" value="PAS_fold"/>
</dbReference>
<dbReference type="InterPro" id="IPR003018">
    <property type="entry name" value="GAF"/>
</dbReference>
<reference evidence="13" key="2">
    <citation type="submission" date="2022-09" db="EMBL/GenBank/DDBJ databases">
        <authorList>
            <person name="Sun Q."/>
            <person name="Ohkuma M."/>
        </authorList>
    </citation>
    <scope>NUCLEOTIDE SEQUENCE</scope>
    <source>
        <strain evidence="13">JCM 3093</strain>
    </source>
</reference>
<dbReference type="Proteomes" id="UP000627984">
    <property type="component" value="Unassembled WGS sequence"/>
</dbReference>
<sequence>MRQTGRVHGSRRSRAAEAGNALLSARQEVLRLREILDRGPDAFISADAAGRVRGWNSVAGRLFGWSAAEAAGRPLGELILSSRARYEYGESLRRMREGVARDSPGVRLELTAVDRAGREFPVEMALRVDVEGGEQVCRMFVHDIADRRRADTLRETRYAVAQVLAEAGSAEQAAAGVVAAVADTLGWTCGEYWQAGSDAGVTRIGSWVRPGRDLSAFTGDRTVTFRPGQGLPGTVWVTGCPVWFSDLTADPEEFSRKQAALRCGLRTAIGLPVRSGHRVLGVLVFCTDAVQRADDDLAALLDDVCACVGRYMERRRAEELALALATDRRQFNEIVTHVNEDVWTVEITSEGKARPVYASSFGSSVLGEELPADIGDDLIDHVSRHVHPDDAADFSAFCAALVSGRPGTVEFRALGRDGITRWIWIRAMPRREVDRLFVDGISTDVTERHRMAEERERLLAQEQRQVRHLQELDRMKDELMAVVSHELRNPIGAIRGYTEMLLDDPGLTGERRSFADVIDRKSEQLQRLTDDLLDLARMDSGHISVEPRRVSLTPLIHQAVQDHGPAAAARRLTVTADVAGELPVHADPARFRQVLDNLLSNAIKYTPPDGAVTVTARRDDDGCQVVVVTVADTGIGIPAEEYPQLFTRFFRASTAKDAGTKGTGLGLAVAKAIVDAHGGSITACPGENGGTVFTVRLPAADPETQDGPDLRT</sequence>
<dbReference type="PROSITE" id="PS50113">
    <property type="entry name" value="PAC"/>
    <property type="match status" value="1"/>
</dbReference>
<comment type="subcellular location">
    <subcellularLocation>
        <location evidence="3">Cell membrane</location>
    </subcellularLocation>
</comment>
<dbReference type="Gene3D" id="3.30.565.10">
    <property type="entry name" value="Histidine kinase-like ATPase, C-terminal domain"/>
    <property type="match status" value="1"/>
</dbReference>
<dbReference type="FunFam" id="3.30.565.10:FF:000006">
    <property type="entry name" value="Sensor histidine kinase WalK"/>
    <property type="match status" value="1"/>
</dbReference>
<dbReference type="GO" id="GO:0006355">
    <property type="term" value="P:regulation of DNA-templated transcription"/>
    <property type="evidence" value="ECO:0007669"/>
    <property type="project" value="InterPro"/>
</dbReference>
<dbReference type="InterPro" id="IPR004358">
    <property type="entry name" value="Sig_transdc_His_kin-like_C"/>
</dbReference>
<dbReference type="SMART" id="SM00388">
    <property type="entry name" value="HisKA"/>
    <property type="match status" value="1"/>
</dbReference>
<dbReference type="EMBL" id="BMQD01000013">
    <property type="protein sequence ID" value="GGK78237.1"/>
    <property type="molecule type" value="Genomic_DNA"/>
</dbReference>
<feature type="domain" description="PAC" evidence="12">
    <location>
        <begin position="407"/>
        <end position="457"/>
    </location>
</feature>
<keyword evidence="9" id="KW-0472">Membrane</keyword>
<evidence type="ECO:0000256" key="1">
    <source>
        <dbReference type="ARBA" id="ARBA00000085"/>
    </source>
</evidence>
<evidence type="ECO:0000256" key="7">
    <source>
        <dbReference type="ARBA" id="ARBA00022777"/>
    </source>
</evidence>
<evidence type="ECO:0000256" key="3">
    <source>
        <dbReference type="ARBA" id="ARBA00004236"/>
    </source>
</evidence>
<dbReference type="RefSeq" id="WP_191896260.1">
    <property type="nucleotide sequence ID" value="NZ_BMQD01000013.1"/>
</dbReference>
<evidence type="ECO:0000256" key="5">
    <source>
        <dbReference type="ARBA" id="ARBA00022553"/>
    </source>
</evidence>
<dbReference type="SUPFAM" id="SSF47384">
    <property type="entry name" value="Homodimeric domain of signal transducing histidine kinase"/>
    <property type="match status" value="1"/>
</dbReference>
<dbReference type="InterPro" id="IPR000014">
    <property type="entry name" value="PAS"/>
</dbReference>
<dbReference type="InterPro" id="IPR029016">
    <property type="entry name" value="GAF-like_dom_sf"/>
</dbReference>
<dbReference type="GO" id="GO:0000155">
    <property type="term" value="F:phosphorelay sensor kinase activity"/>
    <property type="evidence" value="ECO:0007669"/>
    <property type="project" value="InterPro"/>
</dbReference>
<evidence type="ECO:0000256" key="9">
    <source>
        <dbReference type="ARBA" id="ARBA00023136"/>
    </source>
</evidence>
<dbReference type="SMART" id="SM00091">
    <property type="entry name" value="PAS"/>
    <property type="match status" value="1"/>
</dbReference>
<feature type="domain" description="Histidine kinase" evidence="10">
    <location>
        <begin position="482"/>
        <end position="701"/>
    </location>
</feature>
<evidence type="ECO:0000259" key="10">
    <source>
        <dbReference type="PROSITE" id="PS50109"/>
    </source>
</evidence>
<comment type="catalytic activity">
    <reaction evidence="1">
        <text>ATP + protein L-histidine = ADP + protein N-phospho-L-histidine.</text>
        <dbReference type="EC" id="2.7.13.3"/>
    </reaction>
</comment>
<dbReference type="InterPro" id="IPR036097">
    <property type="entry name" value="HisK_dim/P_sf"/>
</dbReference>
<dbReference type="GO" id="GO:0005509">
    <property type="term" value="F:calcium ion binding"/>
    <property type="evidence" value="ECO:0007669"/>
    <property type="project" value="UniProtKB-ARBA"/>
</dbReference>
<dbReference type="InterPro" id="IPR050736">
    <property type="entry name" value="Sensor_HK_Regulatory"/>
</dbReference>
<dbReference type="CDD" id="cd00075">
    <property type="entry name" value="HATPase"/>
    <property type="match status" value="1"/>
</dbReference>
<evidence type="ECO:0000256" key="6">
    <source>
        <dbReference type="ARBA" id="ARBA00022679"/>
    </source>
</evidence>
<dbReference type="PROSITE" id="PS50109">
    <property type="entry name" value="HIS_KIN"/>
    <property type="match status" value="1"/>
</dbReference>
<dbReference type="InterPro" id="IPR005467">
    <property type="entry name" value="His_kinase_dom"/>
</dbReference>
<evidence type="ECO:0000256" key="2">
    <source>
        <dbReference type="ARBA" id="ARBA00001968"/>
    </source>
</evidence>
<dbReference type="EC" id="2.7.13.3" evidence="4"/>
<dbReference type="GO" id="GO:0005886">
    <property type="term" value="C:plasma membrane"/>
    <property type="evidence" value="ECO:0007669"/>
    <property type="project" value="UniProtKB-SubCell"/>
</dbReference>
<dbReference type="PANTHER" id="PTHR43711:SF1">
    <property type="entry name" value="HISTIDINE KINASE 1"/>
    <property type="match status" value="1"/>
</dbReference>
<comment type="caution">
    <text evidence="13">The sequence shown here is derived from an EMBL/GenBank/DDBJ whole genome shotgun (WGS) entry which is preliminary data.</text>
</comment>
<dbReference type="InterPro" id="IPR000700">
    <property type="entry name" value="PAS-assoc_C"/>
</dbReference>
<evidence type="ECO:0000256" key="4">
    <source>
        <dbReference type="ARBA" id="ARBA00012438"/>
    </source>
</evidence>
<evidence type="ECO:0000259" key="12">
    <source>
        <dbReference type="PROSITE" id="PS50113"/>
    </source>
</evidence>
<dbReference type="Pfam" id="PF00989">
    <property type="entry name" value="PAS"/>
    <property type="match status" value="1"/>
</dbReference>
<organism evidence="13 14">
    <name type="scientific">Planomonospora parontospora</name>
    <dbReference type="NCBI Taxonomy" id="58119"/>
    <lineage>
        <taxon>Bacteria</taxon>
        <taxon>Bacillati</taxon>
        <taxon>Actinomycetota</taxon>
        <taxon>Actinomycetes</taxon>
        <taxon>Streptosporangiales</taxon>
        <taxon>Streptosporangiaceae</taxon>
        <taxon>Planomonospora</taxon>
    </lineage>
</organism>
<dbReference type="SUPFAM" id="SSF55785">
    <property type="entry name" value="PYP-like sensor domain (PAS domain)"/>
    <property type="match status" value="2"/>
</dbReference>
<dbReference type="CDD" id="cd00130">
    <property type="entry name" value="PAS"/>
    <property type="match status" value="1"/>
</dbReference>
<dbReference type="PROSITE" id="PS50112">
    <property type="entry name" value="PAS"/>
    <property type="match status" value="1"/>
</dbReference>
<evidence type="ECO:0000259" key="11">
    <source>
        <dbReference type="PROSITE" id="PS50112"/>
    </source>
</evidence>
<dbReference type="InterPro" id="IPR003661">
    <property type="entry name" value="HisK_dim/P_dom"/>
</dbReference>
<dbReference type="Pfam" id="PF00512">
    <property type="entry name" value="HisKA"/>
    <property type="match status" value="1"/>
</dbReference>
<dbReference type="Gene3D" id="3.30.450.20">
    <property type="entry name" value="PAS domain"/>
    <property type="match status" value="2"/>
</dbReference>
<dbReference type="PANTHER" id="PTHR43711">
    <property type="entry name" value="TWO-COMPONENT HISTIDINE KINASE"/>
    <property type="match status" value="1"/>
</dbReference>
<evidence type="ECO:0000313" key="13">
    <source>
        <dbReference type="EMBL" id="GGK78237.1"/>
    </source>
</evidence>
<dbReference type="AlphaFoldDB" id="A0AA37BJ21"/>
<name>A0AA37BJ21_9ACTN</name>
<dbReference type="Gene3D" id="3.30.450.40">
    <property type="match status" value="1"/>
</dbReference>
<dbReference type="SUPFAM" id="SSF55874">
    <property type="entry name" value="ATPase domain of HSP90 chaperone/DNA topoisomerase II/histidine kinase"/>
    <property type="match status" value="1"/>
</dbReference>
<dbReference type="InterPro" id="IPR003594">
    <property type="entry name" value="HATPase_dom"/>
</dbReference>
<keyword evidence="8" id="KW-0902">Two-component regulatory system</keyword>
<keyword evidence="7" id="KW-0418">Kinase</keyword>
<dbReference type="SMART" id="SM00065">
    <property type="entry name" value="GAF"/>
    <property type="match status" value="1"/>
</dbReference>
<evidence type="ECO:0000256" key="8">
    <source>
        <dbReference type="ARBA" id="ARBA00023012"/>
    </source>
</evidence>
<dbReference type="CDD" id="cd00082">
    <property type="entry name" value="HisKA"/>
    <property type="match status" value="1"/>
</dbReference>
<dbReference type="PRINTS" id="PR00344">
    <property type="entry name" value="BCTRLSENSOR"/>
</dbReference>
<dbReference type="InterPro" id="IPR035965">
    <property type="entry name" value="PAS-like_dom_sf"/>
</dbReference>
<dbReference type="FunFam" id="1.10.287.130:FF:000001">
    <property type="entry name" value="Two-component sensor histidine kinase"/>
    <property type="match status" value="1"/>
</dbReference>
<keyword evidence="6" id="KW-0808">Transferase</keyword>
<accession>A0AA37BJ21</accession>
<dbReference type="SMART" id="SM00387">
    <property type="entry name" value="HATPase_c"/>
    <property type="match status" value="1"/>
</dbReference>
<comment type="cofactor">
    <cofactor evidence="2">
        <name>a divalent metal cation</name>
        <dbReference type="ChEBI" id="CHEBI:60240"/>
    </cofactor>
</comment>
<dbReference type="Gene3D" id="1.10.287.130">
    <property type="match status" value="1"/>
</dbReference>
<dbReference type="Pfam" id="PF13185">
    <property type="entry name" value="GAF_2"/>
    <property type="match status" value="1"/>
</dbReference>
<proteinExistence type="predicted"/>
<evidence type="ECO:0000313" key="14">
    <source>
        <dbReference type="Proteomes" id="UP000627984"/>
    </source>
</evidence>
<dbReference type="InterPro" id="IPR036890">
    <property type="entry name" value="HATPase_C_sf"/>
</dbReference>
<dbReference type="Pfam" id="PF02518">
    <property type="entry name" value="HATPase_c"/>
    <property type="match status" value="1"/>
</dbReference>
<reference evidence="13" key="1">
    <citation type="journal article" date="2014" name="Int. J. Syst. Evol. Microbiol.">
        <title>Complete genome sequence of Corynebacterium casei LMG S-19264T (=DSM 44701T), isolated from a smear-ripened cheese.</title>
        <authorList>
            <consortium name="US DOE Joint Genome Institute (JGI-PGF)"/>
            <person name="Walter F."/>
            <person name="Albersmeier A."/>
            <person name="Kalinowski J."/>
            <person name="Ruckert C."/>
        </authorList>
    </citation>
    <scope>NUCLEOTIDE SEQUENCE</scope>
    <source>
        <strain evidence="13">JCM 3093</strain>
    </source>
</reference>
<feature type="domain" description="PAS" evidence="11">
    <location>
        <begin position="28"/>
        <end position="79"/>
    </location>
</feature>
<protein>
    <recommendedName>
        <fullName evidence="4">histidine kinase</fullName>
        <ecNumber evidence="4">2.7.13.3</ecNumber>
    </recommendedName>
</protein>
<dbReference type="NCBIfam" id="TIGR00229">
    <property type="entry name" value="sensory_box"/>
    <property type="match status" value="1"/>
</dbReference>
<keyword evidence="5" id="KW-0597">Phosphoprotein</keyword>